<dbReference type="Proteomes" id="UP001549104">
    <property type="component" value="Unassembled WGS sequence"/>
</dbReference>
<keyword evidence="1" id="KW-0472">Membrane</keyword>
<reference evidence="2 3" key="1">
    <citation type="submission" date="2024-06" db="EMBL/GenBank/DDBJ databases">
        <title>Sorghum-associated microbial communities from plants grown in Nebraska, USA.</title>
        <authorList>
            <person name="Schachtman D."/>
        </authorList>
    </citation>
    <scope>NUCLEOTIDE SEQUENCE [LARGE SCALE GENOMIC DNA]</scope>
    <source>
        <strain evidence="2 3">1288</strain>
    </source>
</reference>
<evidence type="ECO:0000313" key="2">
    <source>
        <dbReference type="EMBL" id="MET3655433.1"/>
    </source>
</evidence>
<name>A0ABV2K5W8_SPOPS</name>
<keyword evidence="3" id="KW-1185">Reference proteome</keyword>
<dbReference type="EMBL" id="JBEPME010000001">
    <property type="protein sequence ID" value="MET3655433.1"/>
    <property type="molecule type" value="Genomic_DNA"/>
</dbReference>
<feature type="transmembrane region" description="Helical" evidence="1">
    <location>
        <begin position="80"/>
        <end position="102"/>
    </location>
</feature>
<accession>A0ABV2K5W8</accession>
<gene>
    <name evidence="2" type="ORF">ABIC55_000517</name>
</gene>
<keyword evidence="1" id="KW-1133">Transmembrane helix</keyword>
<comment type="caution">
    <text evidence="2">The sequence shown here is derived from an EMBL/GenBank/DDBJ whole genome shotgun (WGS) entry which is preliminary data.</text>
</comment>
<keyword evidence="1" id="KW-0812">Transmembrane</keyword>
<proteinExistence type="predicted"/>
<organism evidence="2 3">
    <name type="scientific">Sporosarcina psychrophila</name>
    <name type="common">Bacillus psychrophilus</name>
    <dbReference type="NCBI Taxonomy" id="1476"/>
    <lineage>
        <taxon>Bacteria</taxon>
        <taxon>Bacillati</taxon>
        <taxon>Bacillota</taxon>
        <taxon>Bacilli</taxon>
        <taxon>Bacillales</taxon>
        <taxon>Caryophanaceae</taxon>
        <taxon>Sporosarcina</taxon>
    </lineage>
</organism>
<evidence type="ECO:0000256" key="1">
    <source>
        <dbReference type="SAM" id="Phobius"/>
    </source>
</evidence>
<feature type="transmembrane region" description="Helical" evidence="1">
    <location>
        <begin position="40"/>
        <end position="68"/>
    </location>
</feature>
<protein>
    <submittedName>
        <fullName evidence="2">Uncharacterized protein</fullName>
    </submittedName>
</protein>
<sequence length="125" mass="14610">MKKIIRNVWEVLKQSASEIKATWKFSQLVQGRSKKMRMYVLVYMNTCFFLVYASLCFISMIYILFGIIGGTILGITESPYWFLLFLLPVAALPFLYFVHSIWTSNYSGFKKEYLKTHLIQVPQGD</sequence>
<evidence type="ECO:0000313" key="3">
    <source>
        <dbReference type="Proteomes" id="UP001549104"/>
    </source>
</evidence>